<dbReference type="eggNOG" id="ENOG502QSN7">
    <property type="taxonomic scope" value="Eukaryota"/>
</dbReference>
<feature type="domain" description="Aminotransferase-like plant mobile" evidence="1">
    <location>
        <begin position="25"/>
        <end position="109"/>
    </location>
</feature>
<proteinExistence type="predicted"/>
<dbReference type="Gramene" id="LPERR07G05270.1">
    <property type="protein sequence ID" value="LPERR07G05270.1"/>
    <property type="gene ID" value="LPERR07G05270"/>
</dbReference>
<dbReference type="STRING" id="77586.A0A0D9WWG3"/>
<dbReference type="PANTHER" id="PTHR46033">
    <property type="entry name" value="PROTEIN MAIN-LIKE 2"/>
    <property type="match status" value="1"/>
</dbReference>
<dbReference type="HOGENOM" id="CLU_2018508_0_0_1"/>
<dbReference type="InterPro" id="IPR044824">
    <property type="entry name" value="MAIN-like"/>
</dbReference>
<dbReference type="AlphaFoldDB" id="A0A0D9WWG3"/>
<sequence length="123" mass="14260">MARRRHPSRRVVSCVVTQHTKGFDPRFIHDVFMSPNEFEWRPYRIALPPEMARCWVHGRDIARSNELMSFVQCLRPCELVSLGCFEQYLPHRVVRQLGFDQDMPGFVAHANSSAWDASGRLCG</sequence>
<reference evidence="2 3" key="1">
    <citation type="submission" date="2012-08" db="EMBL/GenBank/DDBJ databases">
        <title>Oryza genome evolution.</title>
        <authorList>
            <person name="Wing R.A."/>
        </authorList>
    </citation>
    <scope>NUCLEOTIDE SEQUENCE</scope>
</reference>
<evidence type="ECO:0000313" key="3">
    <source>
        <dbReference type="Proteomes" id="UP000032180"/>
    </source>
</evidence>
<evidence type="ECO:0000313" key="2">
    <source>
        <dbReference type="EnsemblPlants" id="LPERR07G05270.1"/>
    </source>
</evidence>
<dbReference type="GO" id="GO:0010073">
    <property type="term" value="P:meristem maintenance"/>
    <property type="evidence" value="ECO:0007669"/>
    <property type="project" value="InterPro"/>
</dbReference>
<dbReference type="InterPro" id="IPR019557">
    <property type="entry name" value="AminoTfrase-like_pln_mobile"/>
</dbReference>
<organism evidence="2 3">
    <name type="scientific">Leersia perrieri</name>
    <dbReference type="NCBI Taxonomy" id="77586"/>
    <lineage>
        <taxon>Eukaryota</taxon>
        <taxon>Viridiplantae</taxon>
        <taxon>Streptophyta</taxon>
        <taxon>Embryophyta</taxon>
        <taxon>Tracheophyta</taxon>
        <taxon>Spermatophyta</taxon>
        <taxon>Magnoliopsida</taxon>
        <taxon>Liliopsida</taxon>
        <taxon>Poales</taxon>
        <taxon>Poaceae</taxon>
        <taxon>BOP clade</taxon>
        <taxon>Oryzoideae</taxon>
        <taxon>Oryzeae</taxon>
        <taxon>Oryzinae</taxon>
        <taxon>Leersia</taxon>
    </lineage>
</organism>
<dbReference type="Proteomes" id="UP000032180">
    <property type="component" value="Chromosome 7"/>
</dbReference>
<reference evidence="2" key="3">
    <citation type="submission" date="2015-04" db="UniProtKB">
        <authorList>
            <consortium name="EnsemblPlants"/>
        </authorList>
    </citation>
    <scope>IDENTIFICATION</scope>
</reference>
<keyword evidence="3" id="KW-1185">Reference proteome</keyword>
<accession>A0A0D9WWG3</accession>
<dbReference type="EnsemblPlants" id="LPERR07G05270.1">
    <property type="protein sequence ID" value="LPERR07G05270.1"/>
    <property type="gene ID" value="LPERR07G05270"/>
</dbReference>
<dbReference type="PANTHER" id="PTHR46033:SF32">
    <property type="entry name" value="EXPRESSED PROTEIN"/>
    <property type="match status" value="1"/>
</dbReference>
<dbReference type="Pfam" id="PF10536">
    <property type="entry name" value="PMD"/>
    <property type="match status" value="1"/>
</dbReference>
<name>A0A0D9WWG3_9ORYZ</name>
<reference evidence="3" key="2">
    <citation type="submission" date="2013-12" db="EMBL/GenBank/DDBJ databases">
        <authorList>
            <person name="Yu Y."/>
            <person name="Lee S."/>
            <person name="de Baynast K."/>
            <person name="Wissotski M."/>
            <person name="Liu L."/>
            <person name="Talag J."/>
            <person name="Goicoechea J."/>
            <person name="Angelova A."/>
            <person name="Jetty R."/>
            <person name="Kudrna D."/>
            <person name="Golser W."/>
            <person name="Rivera L."/>
            <person name="Zhang J."/>
            <person name="Wing R."/>
        </authorList>
    </citation>
    <scope>NUCLEOTIDE SEQUENCE</scope>
</reference>
<protein>
    <recommendedName>
        <fullName evidence="1">Aminotransferase-like plant mobile domain-containing protein</fullName>
    </recommendedName>
</protein>
<evidence type="ECO:0000259" key="1">
    <source>
        <dbReference type="Pfam" id="PF10536"/>
    </source>
</evidence>